<comment type="caution">
    <text evidence="3">The sequence shown here is derived from an EMBL/GenBank/DDBJ whole genome shotgun (WGS) entry which is preliminary data.</text>
</comment>
<evidence type="ECO:0000256" key="2">
    <source>
        <dbReference type="HAMAP-Rule" id="MF_00163"/>
    </source>
</evidence>
<proteinExistence type="inferred from homology"/>
<comment type="similarity">
    <text evidence="1 2">Belongs to the polypeptide deformylase family.</text>
</comment>
<dbReference type="AlphaFoldDB" id="A0A1F7HC65"/>
<dbReference type="PANTHER" id="PTHR10458:SF22">
    <property type="entry name" value="PEPTIDE DEFORMYLASE"/>
    <property type="match status" value="1"/>
</dbReference>
<feature type="active site" evidence="2">
    <location>
        <position position="151"/>
    </location>
</feature>
<protein>
    <recommendedName>
        <fullName evidence="2">Peptide deformylase</fullName>
        <shortName evidence="2">PDF</shortName>
        <ecNumber evidence="2">3.5.1.88</ecNumber>
    </recommendedName>
    <alternativeName>
        <fullName evidence="2">Polypeptide deformylase</fullName>
    </alternativeName>
</protein>
<keyword evidence="2" id="KW-0378">Hydrolase</keyword>
<gene>
    <name evidence="2" type="primary">def</name>
    <name evidence="3" type="ORF">A3D06_00965</name>
</gene>
<dbReference type="Pfam" id="PF01327">
    <property type="entry name" value="Pep_deformylase"/>
    <property type="match status" value="1"/>
</dbReference>
<dbReference type="NCBIfam" id="TIGR00079">
    <property type="entry name" value="pept_deformyl"/>
    <property type="match status" value="1"/>
</dbReference>
<dbReference type="GO" id="GO:0006412">
    <property type="term" value="P:translation"/>
    <property type="evidence" value="ECO:0007669"/>
    <property type="project" value="UniProtKB-UniRule"/>
</dbReference>
<organism evidence="3 4">
    <name type="scientific">Candidatus Roizmanbacteria bacterium RIFCSPHIGHO2_02_FULL_40_9</name>
    <dbReference type="NCBI Taxonomy" id="1802042"/>
    <lineage>
        <taxon>Bacteria</taxon>
        <taxon>Candidatus Roizmaniibacteriota</taxon>
    </lineage>
</organism>
<comment type="catalytic activity">
    <reaction evidence="2">
        <text>N-terminal N-formyl-L-methionyl-[peptide] + H2O = N-terminal L-methionyl-[peptide] + formate</text>
        <dbReference type="Rhea" id="RHEA:24420"/>
        <dbReference type="Rhea" id="RHEA-COMP:10639"/>
        <dbReference type="Rhea" id="RHEA-COMP:10640"/>
        <dbReference type="ChEBI" id="CHEBI:15377"/>
        <dbReference type="ChEBI" id="CHEBI:15740"/>
        <dbReference type="ChEBI" id="CHEBI:49298"/>
        <dbReference type="ChEBI" id="CHEBI:64731"/>
        <dbReference type="EC" id="3.5.1.88"/>
    </reaction>
</comment>
<dbReference type="InterPro" id="IPR036821">
    <property type="entry name" value="Peptide_deformylase_sf"/>
</dbReference>
<dbReference type="SUPFAM" id="SSF56420">
    <property type="entry name" value="Peptide deformylase"/>
    <property type="match status" value="1"/>
</dbReference>
<dbReference type="PRINTS" id="PR01576">
    <property type="entry name" value="PDEFORMYLASE"/>
</dbReference>
<feature type="binding site" evidence="2">
    <location>
        <position position="154"/>
    </location>
    <ligand>
        <name>Fe cation</name>
        <dbReference type="ChEBI" id="CHEBI:24875"/>
    </ligand>
</feature>
<sequence>MKIVLVPQPILATPVKQVKKVNQAIKALVADMMKTLEQQHDPEGVGLAANQVGQSLALFIMKPEPDSPITVCINPEVIKLINAPHNKEDNPKKTTKGKRNKKTALEGCLSIPGLWGHVDRSGKVLLRFLDLDGKQQEKWFLGFKAAIIQHEMDHLNGIVFTQRALEQGHILYKEKDGEFEKYEI</sequence>
<dbReference type="InterPro" id="IPR023635">
    <property type="entry name" value="Peptide_deformylase"/>
</dbReference>
<dbReference type="GO" id="GO:0046872">
    <property type="term" value="F:metal ion binding"/>
    <property type="evidence" value="ECO:0007669"/>
    <property type="project" value="UniProtKB-KW"/>
</dbReference>
<keyword evidence="2" id="KW-0479">Metal-binding</keyword>
<dbReference type="GO" id="GO:0042586">
    <property type="term" value="F:peptide deformylase activity"/>
    <property type="evidence" value="ECO:0007669"/>
    <property type="project" value="UniProtKB-UniRule"/>
</dbReference>
<name>A0A1F7HC65_9BACT</name>
<dbReference type="CDD" id="cd00487">
    <property type="entry name" value="Pep_deformylase"/>
    <property type="match status" value="1"/>
</dbReference>
<dbReference type="Gene3D" id="3.90.45.10">
    <property type="entry name" value="Peptide deformylase"/>
    <property type="match status" value="1"/>
</dbReference>
<comment type="function">
    <text evidence="2">Removes the formyl group from the N-terminal Met of newly synthesized proteins. Requires at least a dipeptide for an efficient rate of reaction. N-terminal L-methionine is a prerequisite for activity but the enzyme has broad specificity at other positions.</text>
</comment>
<accession>A0A1F7HC65</accession>
<dbReference type="Proteomes" id="UP000177027">
    <property type="component" value="Unassembled WGS sequence"/>
</dbReference>
<keyword evidence="2" id="KW-0648">Protein biosynthesis</keyword>
<evidence type="ECO:0000313" key="4">
    <source>
        <dbReference type="Proteomes" id="UP000177027"/>
    </source>
</evidence>
<reference evidence="3 4" key="1">
    <citation type="journal article" date="2016" name="Nat. Commun.">
        <title>Thousands of microbial genomes shed light on interconnected biogeochemical processes in an aquifer system.</title>
        <authorList>
            <person name="Anantharaman K."/>
            <person name="Brown C.T."/>
            <person name="Hug L.A."/>
            <person name="Sharon I."/>
            <person name="Castelle C.J."/>
            <person name="Probst A.J."/>
            <person name="Thomas B.C."/>
            <person name="Singh A."/>
            <person name="Wilkins M.J."/>
            <person name="Karaoz U."/>
            <person name="Brodie E.L."/>
            <person name="Williams K.H."/>
            <person name="Hubbard S.S."/>
            <person name="Banfield J.F."/>
        </authorList>
    </citation>
    <scope>NUCLEOTIDE SEQUENCE [LARGE SCALE GENOMIC DNA]</scope>
</reference>
<evidence type="ECO:0000256" key="1">
    <source>
        <dbReference type="ARBA" id="ARBA00010759"/>
    </source>
</evidence>
<dbReference type="PIRSF" id="PIRSF004749">
    <property type="entry name" value="Pep_def"/>
    <property type="match status" value="1"/>
</dbReference>
<keyword evidence="2" id="KW-0408">Iron</keyword>
<feature type="binding site" evidence="2">
    <location>
        <position position="108"/>
    </location>
    <ligand>
        <name>Fe cation</name>
        <dbReference type="ChEBI" id="CHEBI:24875"/>
    </ligand>
</feature>
<dbReference type="HAMAP" id="MF_00163">
    <property type="entry name" value="Pep_deformylase"/>
    <property type="match status" value="1"/>
</dbReference>
<dbReference type="EMBL" id="MFZS01000024">
    <property type="protein sequence ID" value="OGK28861.1"/>
    <property type="molecule type" value="Genomic_DNA"/>
</dbReference>
<dbReference type="EC" id="3.5.1.88" evidence="2"/>
<feature type="binding site" evidence="2">
    <location>
        <position position="150"/>
    </location>
    <ligand>
        <name>Fe cation</name>
        <dbReference type="ChEBI" id="CHEBI:24875"/>
    </ligand>
</feature>
<dbReference type="PANTHER" id="PTHR10458">
    <property type="entry name" value="PEPTIDE DEFORMYLASE"/>
    <property type="match status" value="1"/>
</dbReference>
<comment type="cofactor">
    <cofactor evidence="2">
        <name>Fe(2+)</name>
        <dbReference type="ChEBI" id="CHEBI:29033"/>
    </cofactor>
    <text evidence="2">Binds 1 Fe(2+) ion.</text>
</comment>
<evidence type="ECO:0000313" key="3">
    <source>
        <dbReference type="EMBL" id="OGK28861.1"/>
    </source>
</evidence>